<keyword evidence="2" id="KW-1185">Reference proteome</keyword>
<comment type="caution">
    <text evidence="1">The sequence shown here is derived from an EMBL/GenBank/DDBJ whole genome shotgun (WGS) entry which is preliminary data.</text>
</comment>
<sequence length="248" mass="25632">MTIPVFASSPAYRVAVAELPLATRTADRAAGAVVVLEGRAGWWDAATAAIEDGAVAIVATEPVAPPVEVLEALRRVPVIVDRARLREDVVADVRRAAVVPRVLSALSQAPACTHALRDAVGWLRVLAGGPLRVGGSRRPGDPALLEPADGDGPLAALTSVEGPGMPDLMRVTAVAERRVEVEASRTRIVVSLADGAGVLIQPSRFESASRLALRRAIAALDDGGEPADLADLIHDATLARALAASRGA</sequence>
<name>A0ABW7QA08_9MICO</name>
<accession>A0ABW7QA08</accession>
<evidence type="ECO:0000313" key="2">
    <source>
        <dbReference type="Proteomes" id="UP001610861"/>
    </source>
</evidence>
<evidence type="ECO:0000313" key="1">
    <source>
        <dbReference type="EMBL" id="MFH8251193.1"/>
    </source>
</evidence>
<dbReference type="EMBL" id="JBIQWL010000004">
    <property type="protein sequence ID" value="MFH8251193.1"/>
    <property type="molecule type" value="Genomic_DNA"/>
</dbReference>
<organism evidence="1 2">
    <name type="scientific">Microbacterium alkaliflavum</name>
    <dbReference type="NCBI Taxonomy" id="3248839"/>
    <lineage>
        <taxon>Bacteria</taxon>
        <taxon>Bacillati</taxon>
        <taxon>Actinomycetota</taxon>
        <taxon>Actinomycetes</taxon>
        <taxon>Micrococcales</taxon>
        <taxon>Microbacteriaceae</taxon>
        <taxon>Microbacterium</taxon>
    </lineage>
</organism>
<dbReference type="RefSeq" id="WP_397556650.1">
    <property type="nucleotide sequence ID" value="NZ_JBIQWL010000004.1"/>
</dbReference>
<gene>
    <name evidence="1" type="ORF">ACH3VR_12555</name>
</gene>
<dbReference type="Proteomes" id="UP001610861">
    <property type="component" value="Unassembled WGS sequence"/>
</dbReference>
<protein>
    <submittedName>
        <fullName evidence="1">Uncharacterized protein</fullName>
    </submittedName>
</protein>
<proteinExistence type="predicted"/>
<reference evidence="1 2" key="1">
    <citation type="submission" date="2024-09" db="EMBL/GenBank/DDBJ databases">
        <authorList>
            <person name="Pan X."/>
        </authorList>
    </citation>
    <scope>NUCLEOTIDE SEQUENCE [LARGE SCALE GENOMIC DNA]</scope>
    <source>
        <strain evidence="1 2">B2969</strain>
    </source>
</reference>